<dbReference type="OrthoDB" id="9777642at2"/>
<dbReference type="UniPathway" id="UPA00574">
    <property type="reaction ID" value="UER00637"/>
</dbReference>
<dbReference type="InterPro" id="IPR000764">
    <property type="entry name" value="Uridine_kinase-like"/>
</dbReference>
<evidence type="ECO:0000256" key="3">
    <source>
        <dbReference type="ARBA" id="ARBA00004784"/>
    </source>
</evidence>
<evidence type="ECO:0000256" key="1">
    <source>
        <dbReference type="ARBA" id="ARBA00004496"/>
    </source>
</evidence>
<keyword evidence="10 16" id="KW-0418">Kinase</keyword>
<sequence length="219" mass="24553">MLIIGIAGGTGSGKTTVARSVIEQLGSSQVTFISQDNYYKDHNQMELSQREKINYDHPLAFDNELLLQHLIQLKNHHSVQSPVYDFATHSRSAKTIELRPTRIVILEGLHVLSDEQIRGVLDIKVFVDTDPDVRILRRVLRDIQDRGRSIQSVYDQYLSTVKPMHEAFIEPSKKYADIIIPEGGHNEVGIQLLTILTEKHLHPASDSPAPSAAVDASRS</sequence>
<keyword evidence="8 16" id="KW-0808">Transferase</keyword>
<evidence type="ECO:0000256" key="14">
    <source>
        <dbReference type="ARBA" id="ARBA00047436"/>
    </source>
</evidence>
<reference evidence="19" key="1">
    <citation type="submission" date="2018-06" db="EMBL/GenBank/DDBJ databases">
        <title>Paenibacillus xerothermodurans sp. nov. an extremely dry heat resistant spore forming bacterium isolated from the soil of Cape Canaveral, Florida.</title>
        <authorList>
            <person name="Seuylemezian A."/>
            <person name="Kaur N."/>
            <person name="Patil P."/>
            <person name="Patil P."/>
            <person name="Mayilraj S."/>
            <person name="Vaishampayan P."/>
        </authorList>
    </citation>
    <scope>NUCLEOTIDE SEQUENCE [LARGE SCALE GENOMIC DNA]</scope>
    <source>
        <strain evidence="19">ATCC 27380</strain>
    </source>
</reference>
<proteinExistence type="inferred from homology"/>
<dbReference type="RefSeq" id="WP_089198898.1">
    <property type="nucleotide sequence ID" value="NZ_NHRJ02000002.1"/>
</dbReference>
<dbReference type="Pfam" id="PF00485">
    <property type="entry name" value="PRK"/>
    <property type="match status" value="1"/>
</dbReference>
<dbReference type="UniPathway" id="UPA00579">
    <property type="reaction ID" value="UER00640"/>
</dbReference>
<keyword evidence="20" id="KW-1185">Reference proteome</keyword>
<evidence type="ECO:0000256" key="2">
    <source>
        <dbReference type="ARBA" id="ARBA00004690"/>
    </source>
</evidence>
<dbReference type="HAMAP" id="MF_00551">
    <property type="entry name" value="Uridine_kinase"/>
    <property type="match status" value="1"/>
</dbReference>
<comment type="pathway">
    <text evidence="3 16 17">Pyrimidine metabolism; CTP biosynthesis via salvage pathway; CTP from cytidine: step 1/3.</text>
</comment>
<evidence type="ECO:0000256" key="15">
    <source>
        <dbReference type="ARBA" id="ARBA00048909"/>
    </source>
</evidence>
<evidence type="ECO:0000256" key="11">
    <source>
        <dbReference type="ARBA" id="ARBA00022840"/>
    </source>
</evidence>
<dbReference type="GO" id="GO:0005737">
    <property type="term" value="C:cytoplasm"/>
    <property type="evidence" value="ECO:0007669"/>
    <property type="project" value="UniProtKB-SubCell"/>
</dbReference>
<comment type="caution">
    <text evidence="19">The sequence shown here is derived from an EMBL/GenBank/DDBJ whole genome shotgun (WGS) entry which is preliminary data.</text>
</comment>
<evidence type="ECO:0000256" key="12">
    <source>
        <dbReference type="ARBA" id="ARBA00030641"/>
    </source>
</evidence>
<evidence type="ECO:0000256" key="7">
    <source>
        <dbReference type="ARBA" id="ARBA00022490"/>
    </source>
</evidence>
<dbReference type="PRINTS" id="PR00988">
    <property type="entry name" value="URIDINKINASE"/>
</dbReference>
<evidence type="ECO:0000313" key="20">
    <source>
        <dbReference type="Proteomes" id="UP000214746"/>
    </source>
</evidence>
<dbReference type="NCBIfam" id="NF004018">
    <property type="entry name" value="PRK05480.1"/>
    <property type="match status" value="1"/>
</dbReference>
<evidence type="ECO:0000256" key="4">
    <source>
        <dbReference type="ARBA" id="ARBA00005408"/>
    </source>
</evidence>
<evidence type="ECO:0000256" key="13">
    <source>
        <dbReference type="ARBA" id="ARBA00031452"/>
    </source>
</evidence>
<dbReference type="InterPro" id="IPR006083">
    <property type="entry name" value="PRK/URK"/>
</dbReference>
<dbReference type="GO" id="GO:0043771">
    <property type="term" value="F:cytidine kinase activity"/>
    <property type="evidence" value="ECO:0007669"/>
    <property type="project" value="RHEA"/>
</dbReference>
<dbReference type="EC" id="2.7.1.48" evidence="5 16"/>
<dbReference type="SUPFAM" id="SSF52540">
    <property type="entry name" value="P-loop containing nucleoside triphosphate hydrolases"/>
    <property type="match status" value="1"/>
</dbReference>
<comment type="catalytic activity">
    <reaction evidence="15 16 17">
        <text>uridine + ATP = UMP + ADP + H(+)</text>
        <dbReference type="Rhea" id="RHEA:16825"/>
        <dbReference type="ChEBI" id="CHEBI:15378"/>
        <dbReference type="ChEBI" id="CHEBI:16704"/>
        <dbReference type="ChEBI" id="CHEBI:30616"/>
        <dbReference type="ChEBI" id="CHEBI:57865"/>
        <dbReference type="ChEBI" id="CHEBI:456216"/>
        <dbReference type="EC" id="2.7.1.48"/>
    </reaction>
</comment>
<dbReference type="Proteomes" id="UP000214746">
    <property type="component" value="Unassembled WGS sequence"/>
</dbReference>
<dbReference type="GO" id="GO:0044206">
    <property type="term" value="P:UMP salvage"/>
    <property type="evidence" value="ECO:0007669"/>
    <property type="project" value="UniProtKB-UniRule"/>
</dbReference>
<evidence type="ECO:0000256" key="9">
    <source>
        <dbReference type="ARBA" id="ARBA00022741"/>
    </source>
</evidence>
<evidence type="ECO:0000313" key="19">
    <source>
        <dbReference type="EMBL" id="PZE21757.1"/>
    </source>
</evidence>
<evidence type="ECO:0000256" key="5">
    <source>
        <dbReference type="ARBA" id="ARBA00012137"/>
    </source>
</evidence>
<comment type="catalytic activity">
    <reaction evidence="14 17">
        <text>cytidine + ATP = CMP + ADP + H(+)</text>
        <dbReference type="Rhea" id="RHEA:24674"/>
        <dbReference type="ChEBI" id="CHEBI:15378"/>
        <dbReference type="ChEBI" id="CHEBI:17562"/>
        <dbReference type="ChEBI" id="CHEBI:30616"/>
        <dbReference type="ChEBI" id="CHEBI:60377"/>
        <dbReference type="ChEBI" id="CHEBI:456216"/>
        <dbReference type="EC" id="2.7.1.48"/>
    </reaction>
</comment>
<comment type="pathway">
    <text evidence="2 16 17">Pyrimidine metabolism; UMP biosynthesis via salvage pathway; UMP from uridine: step 1/1.</text>
</comment>
<evidence type="ECO:0000256" key="17">
    <source>
        <dbReference type="RuleBase" id="RU003825"/>
    </source>
</evidence>
<evidence type="ECO:0000259" key="18">
    <source>
        <dbReference type="Pfam" id="PF00485"/>
    </source>
</evidence>
<dbReference type="InterPro" id="IPR027417">
    <property type="entry name" value="P-loop_NTPase"/>
</dbReference>
<keyword evidence="11 16" id="KW-0067">ATP-binding</keyword>
<dbReference type="EMBL" id="NHRJ02000002">
    <property type="protein sequence ID" value="PZE21757.1"/>
    <property type="molecule type" value="Genomic_DNA"/>
</dbReference>
<dbReference type="InterPro" id="IPR026008">
    <property type="entry name" value="Uridine_kinase"/>
</dbReference>
<feature type="domain" description="Phosphoribulokinase/uridine kinase" evidence="18">
    <location>
        <begin position="3"/>
        <end position="188"/>
    </location>
</feature>
<keyword evidence="9 16" id="KW-0547">Nucleotide-binding</keyword>
<dbReference type="AlphaFoldDB" id="A0A2W1NBF8"/>
<comment type="subcellular location">
    <subcellularLocation>
        <location evidence="1 16 17">Cytoplasm</location>
    </subcellularLocation>
</comment>
<name>A0A2W1NBF8_PAEXE</name>
<dbReference type="Gene3D" id="3.40.50.300">
    <property type="entry name" value="P-loop containing nucleotide triphosphate hydrolases"/>
    <property type="match status" value="1"/>
</dbReference>
<dbReference type="PANTHER" id="PTHR10285">
    <property type="entry name" value="URIDINE KINASE"/>
    <property type="match status" value="1"/>
</dbReference>
<gene>
    <name evidence="16" type="primary">udk</name>
    <name evidence="19" type="ORF">CBW46_004910</name>
</gene>
<organism evidence="19 20">
    <name type="scientific">Paenibacillus xerothermodurans</name>
    <dbReference type="NCBI Taxonomy" id="1977292"/>
    <lineage>
        <taxon>Bacteria</taxon>
        <taxon>Bacillati</taxon>
        <taxon>Bacillota</taxon>
        <taxon>Bacilli</taxon>
        <taxon>Bacillales</taxon>
        <taxon>Paenibacillaceae</taxon>
        <taxon>Paenibacillus</taxon>
    </lineage>
</organism>
<protein>
    <recommendedName>
        <fullName evidence="6 16">Uridine kinase</fullName>
        <ecNumber evidence="5 16">2.7.1.48</ecNumber>
    </recommendedName>
    <alternativeName>
        <fullName evidence="12 16">Cytidine monophosphokinase</fullName>
    </alternativeName>
    <alternativeName>
        <fullName evidence="13 16">Uridine monophosphokinase</fullName>
    </alternativeName>
</protein>
<evidence type="ECO:0000256" key="16">
    <source>
        <dbReference type="HAMAP-Rule" id="MF_00551"/>
    </source>
</evidence>
<evidence type="ECO:0000256" key="6">
    <source>
        <dbReference type="ARBA" id="ARBA00021478"/>
    </source>
</evidence>
<dbReference type="CDD" id="cd02023">
    <property type="entry name" value="UMPK"/>
    <property type="match status" value="1"/>
</dbReference>
<accession>A0A2W1NBF8</accession>
<dbReference type="GO" id="GO:0004849">
    <property type="term" value="F:uridine kinase activity"/>
    <property type="evidence" value="ECO:0007669"/>
    <property type="project" value="UniProtKB-UniRule"/>
</dbReference>
<comment type="similarity">
    <text evidence="4 16 17">Belongs to the uridine kinase family.</text>
</comment>
<keyword evidence="7 16" id="KW-0963">Cytoplasm</keyword>
<evidence type="ECO:0000256" key="8">
    <source>
        <dbReference type="ARBA" id="ARBA00022679"/>
    </source>
</evidence>
<dbReference type="NCBIfam" id="TIGR00235">
    <property type="entry name" value="udk"/>
    <property type="match status" value="1"/>
</dbReference>
<feature type="binding site" evidence="16">
    <location>
        <begin position="8"/>
        <end position="15"/>
    </location>
    <ligand>
        <name>ATP</name>
        <dbReference type="ChEBI" id="CHEBI:30616"/>
    </ligand>
</feature>
<dbReference type="GO" id="GO:0044211">
    <property type="term" value="P:CTP salvage"/>
    <property type="evidence" value="ECO:0007669"/>
    <property type="project" value="UniProtKB-UniRule"/>
</dbReference>
<dbReference type="GO" id="GO:0005524">
    <property type="term" value="F:ATP binding"/>
    <property type="evidence" value="ECO:0007669"/>
    <property type="project" value="UniProtKB-UniRule"/>
</dbReference>
<evidence type="ECO:0000256" key="10">
    <source>
        <dbReference type="ARBA" id="ARBA00022777"/>
    </source>
</evidence>